<name>A0A0A9CLX0_ARUDO</name>
<proteinExistence type="predicted"/>
<evidence type="ECO:0000313" key="1">
    <source>
        <dbReference type="EMBL" id="JAD74390.1"/>
    </source>
</evidence>
<sequence length="34" mass="3993">MSKSQPNVSYSECFKPEKLFLKEAAKCFIYFISQ</sequence>
<accession>A0A0A9CLX0</accession>
<organism evidence="1">
    <name type="scientific">Arundo donax</name>
    <name type="common">Giant reed</name>
    <name type="synonym">Donax arundinaceus</name>
    <dbReference type="NCBI Taxonomy" id="35708"/>
    <lineage>
        <taxon>Eukaryota</taxon>
        <taxon>Viridiplantae</taxon>
        <taxon>Streptophyta</taxon>
        <taxon>Embryophyta</taxon>
        <taxon>Tracheophyta</taxon>
        <taxon>Spermatophyta</taxon>
        <taxon>Magnoliopsida</taxon>
        <taxon>Liliopsida</taxon>
        <taxon>Poales</taxon>
        <taxon>Poaceae</taxon>
        <taxon>PACMAD clade</taxon>
        <taxon>Arundinoideae</taxon>
        <taxon>Arundineae</taxon>
        <taxon>Arundo</taxon>
    </lineage>
</organism>
<dbReference type="AlphaFoldDB" id="A0A0A9CLX0"/>
<protein>
    <submittedName>
        <fullName evidence="1">Uncharacterized protein</fullName>
    </submittedName>
</protein>
<reference evidence="1" key="2">
    <citation type="journal article" date="2015" name="Data Brief">
        <title>Shoot transcriptome of the giant reed, Arundo donax.</title>
        <authorList>
            <person name="Barrero R.A."/>
            <person name="Guerrero F.D."/>
            <person name="Moolhuijzen P."/>
            <person name="Goolsby J.A."/>
            <person name="Tidwell J."/>
            <person name="Bellgard S.E."/>
            <person name="Bellgard M.I."/>
        </authorList>
    </citation>
    <scope>NUCLEOTIDE SEQUENCE</scope>
    <source>
        <tissue evidence="1">Shoot tissue taken approximately 20 cm above the soil surface</tissue>
    </source>
</reference>
<reference evidence="1" key="1">
    <citation type="submission" date="2014-09" db="EMBL/GenBank/DDBJ databases">
        <authorList>
            <person name="Magalhaes I.L.F."/>
            <person name="Oliveira U."/>
            <person name="Santos F.R."/>
            <person name="Vidigal T.H.D.A."/>
            <person name="Brescovit A.D."/>
            <person name="Santos A.J."/>
        </authorList>
    </citation>
    <scope>NUCLEOTIDE SEQUENCE</scope>
    <source>
        <tissue evidence="1">Shoot tissue taken approximately 20 cm above the soil surface</tissue>
    </source>
</reference>
<dbReference type="EMBL" id="GBRH01223505">
    <property type="protein sequence ID" value="JAD74390.1"/>
    <property type="molecule type" value="Transcribed_RNA"/>
</dbReference>